<evidence type="ECO:0000313" key="2">
    <source>
        <dbReference type="EMBL" id="KAJ1119514.1"/>
    </source>
</evidence>
<organism evidence="2 3">
    <name type="scientific">Pleurodeles waltl</name>
    <name type="common">Iberian ribbed newt</name>
    <dbReference type="NCBI Taxonomy" id="8319"/>
    <lineage>
        <taxon>Eukaryota</taxon>
        <taxon>Metazoa</taxon>
        <taxon>Chordata</taxon>
        <taxon>Craniata</taxon>
        <taxon>Vertebrata</taxon>
        <taxon>Euteleostomi</taxon>
        <taxon>Amphibia</taxon>
        <taxon>Batrachia</taxon>
        <taxon>Caudata</taxon>
        <taxon>Salamandroidea</taxon>
        <taxon>Salamandridae</taxon>
        <taxon>Pleurodelinae</taxon>
        <taxon>Pleurodeles</taxon>
    </lineage>
</organism>
<comment type="caution">
    <text evidence="2">The sequence shown here is derived from an EMBL/GenBank/DDBJ whole genome shotgun (WGS) entry which is preliminary data.</text>
</comment>
<protein>
    <submittedName>
        <fullName evidence="2">Uncharacterized protein</fullName>
    </submittedName>
</protein>
<keyword evidence="3" id="KW-1185">Reference proteome</keyword>
<name>A0AAV7NX05_PLEWA</name>
<accession>A0AAV7NX05</accession>
<reference evidence="2" key="1">
    <citation type="journal article" date="2022" name="bioRxiv">
        <title>Sequencing and chromosome-scale assembly of the giantPleurodeles waltlgenome.</title>
        <authorList>
            <person name="Brown T."/>
            <person name="Elewa A."/>
            <person name="Iarovenko S."/>
            <person name="Subramanian E."/>
            <person name="Araus A.J."/>
            <person name="Petzold A."/>
            <person name="Susuki M."/>
            <person name="Suzuki K.-i.T."/>
            <person name="Hayashi T."/>
            <person name="Toyoda A."/>
            <person name="Oliveira C."/>
            <person name="Osipova E."/>
            <person name="Leigh N.D."/>
            <person name="Simon A."/>
            <person name="Yun M.H."/>
        </authorList>
    </citation>
    <scope>NUCLEOTIDE SEQUENCE</scope>
    <source>
        <strain evidence="2">20211129_DDA</strain>
        <tissue evidence="2">Liver</tissue>
    </source>
</reference>
<sequence>MEEKRRTLDKDREQKKNEGVWTRERAEEKRRSLDRDRERRKTKEFGQGRELKKSEGLWTRERTEEKRRSLDKGESTEDRRENEELDRGERKGALTVCWRWQEPGQVELQWRGKRPTLGSSREAPHLQ</sequence>
<feature type="region of interest" description="Disordered" evidence="1">
    <location>
        <begin position="1"/>
        <end position="88"/>
    </location>
</feature>
<gene>
    <name evidence="2" type="ORF">NDU88_007699</name>
</gene>
<evidence type="ECO:0000256" key="1">
    <source>
        <dbReference type="SAM" id="MobiDB-lite"/>
    </source>
</evidence>
<dbReference type="EMBL" id="JANPWB010000012">
    <property type="protein sequence ID" value="KAJ1119514.1"/>
    <property type="molecule type" value="Genomic_DNA"/>
</dbReference>
<dbReference type="AlphaFoldDB" id="A0AAV7NX05"/>
<evidence type="ECO:0000313" key="3">
    <source>
        <dbReference type="Proteomes" id="UP001066276"/>
    </source>
</evidence>
<dbReference type="Proteomes" id="UP001066276">
    <property type="component" value="Chromosome 8"/>
</dbReference>
<proteinExistence type="predicted"/>